<keyword evidence="3 6" id="KW-0479">Metal-binding</keyword>
<sequence>MKRPVILVGLAILVVAVVVWRNYPAPSNNAASGKPLAQVNVPTLTGEAKVGEAAFDDNCASCHGPDAAGQDGVAPPLVHIIYEPGHHGDQAFYLAARQGVRSHHWPFGDMPPVEGVSDQDISRIVAYVRALQRANGIN</sequence>
<gene>
    <name evidence="8" type="ORF">K1W69_11525</name>
</gene>
<dbReference type="GO" id="GO:0020037">
    <property type="term" value="F:heme binding"/>
    <property type="evidence" value="ECO:0007669"/>
    <property type="project" value="InterPro"/>
</dbReference>
<dbReference type="PROSITE" id="PS51007">
    <property type="entry name" value="CYTC"/>
    <property type="match status" value="1"/>
</dbReference>
<dbReference type="PANTHER" id="PTHR37823:SF1">
    <property type="entry name" value="CYTOCHROME C-553-LIKE"/>
    <property type="match status" value="1"/>
</dbReference>
<dbReference type="InterPro" id="IPR036909">
    <property type="entry name" value="Cyt_c-like_dom_sf"/>
</dbReference>
<dbReference type="SUPFAM" id="SSF46626">
    <property type="entry name" value="Cytochrome c"/>
    <property type="match status" value="1"/>
</dbReference>
<dbReference type="InterPro" id="IPR051811">
    <property type="entry name" value="Cytochrome_c550/c551-like"/>
</dbReference>
<reference evidence="8" key="1">
    <citation type="submission" date="2021-08" db="EMBL/GenBank/DDBJ databases">
        <title>Hoeflea bacterium WL0058 sp. nov., isolated from the sediment.</title>
        <authorList>
            <person name="Wang L."/>
            <person name="Zhang D."/>
        </authorList>
    </citation>
    <scope>NUCLEOTIDE SEQUENCE</scope>
    <source>
        <strain evidence="8">WL0058</strain>
    </source>
</reference>
<dbReference type="GO" id="GO:0046872">
    <property type="term" value="F:metal ion binding"/>
    <property type="evidence" value="ECO:0007669"/>
    <property type="project" value="UniProtKB-KW"/>
</dbReference>
<evidence type="ECO:0000256" key="4">
    <source>
        <dbReference type="ARBA" id="ARBA00022982"/>
    </source>
</evidence>
<feature type="domain" description="Cytochrome c" evidence="7">
    <location>
        <begin position="46"/>
        <end position="132"/>
    </location>
</feature>
<evidence type="ECO:0000256" key="1">
    <source>
        <dbReference type="ARBA" id="ARBA00022448"/>
    </source>
</evidence>
<dbReference type="Proteomes" id="UP001196509">
    <property type="component" value="Unassembled WGS sequence"/>
</dbReference>
<accession>A0AAE2ZJB4</accession>
<keyword evidence="5 6" id="KW-0408">Iron</keyword>
<organism evidence="8 9">
    <name type="scientific">Flavimaribacter sediminis</name>
    <dbReference type="NCBI Taxonomy" id="2865987"/>
    <lineage>
        <taxon>Bacteria</taxon>
        <taxon>Pseudomonadati</taxon>
        <taxon>Pseudomonadota</taxon>
        <taxon>Alphaproteobacteria</taxon>
        <taxon>Hyphomicrobiales</taxon>
        <taxon>Rhizobiaceae</taxon>
        <taxon>Flavimaribacter</taxon>
    </lineage>
</organism>
<proteinExistence type="predicted"/>
<dbReference type="EMBL" id="JAICBX010000002">
    <property type="protein sequence ID" value="MBW8637819.1"/>
    <property type="molecule type" value="Genomic_DNA"/>
</dbReference>
<keyword evidence="4" id="KW-0249">Electron transport</keyword>
<protein>
    <submittedName>
        <fullName evidence="8">Cytochrome c</fullName>
    </submittedName>
</protein>
<keyword evidence="1" id="KW-0813">Transport</keyword>
<evidence type="ECO:0000313" key="9">
    <source>
        <dbReference type="Proteomes" id="UP001196509"/>
    </source>
</evidence>
<dbReference type="Pfam" id="PF00034">
    <property type="entry name" value="Cytochrom_C"/>
    <property type="match status" value="1"/>
</dbReference>
<evidence type="ECO:0000256" key="6">
    <source>
        <dbReference type="PROSITE-ProRule" id="PRU00433"/>
    </source>
</evidence>
<name>A0AAE2ZJB4_9HYPH</name>
<keyword evidence="2 6" id="KW-0349">Heme</keyword>
<dbReference type="Gene3D" id="1.10.760.10">
    <property type="entry name" value="Cytochrome c-like domain"/>
    <property type="match status" value="1"/>
</dbReference>
<dbReference type="GO" id="GO:0009055">
    <property type="term" value="F:electron transfer activity"/>
    <property type="evidence" value="ECO:0007669"/>
    <property type="project" value="InterPro"/>
</dbReference>
<evidence type="ECO:0000259" key="7">
    <source>
        <dbReference type="PROSITE" id="PS51007"/>
    </source>
</evidence>
<dbReference type="AlphaFoldDB" id="A0AAE2ZJB4"/>
<evidence type="ECO:0000313" key="8">
    <source>
        <dbReference type="EMBL" id="MBW8637819.1"/>
    </source>
</evidence>
<evidence type="ECO:0000256" key="3">
    <source>
        <dbReference type="ARBA" id="ARBA00022723"/>
    </source>
</evidence>
<comment type="caution">
    <text evidence="8">The sequence shown here is derived from an EMBL/GenBank/DDBJ whole genome shotgun (WGS) entry which is preliminary data.</text>
</comment>
<dbReference type="InterPro" id="IPR009056">
    <property type="entry name" value="Cyt_c-like_dom"/>
</dbReference>
<evidence type="ECO:0000256" key="2">
    <source>
        <dbReference type="ARBA" id="ARBA00022617"/>
    </source>
</evidence>
<dbReference type="RefSeq" id="WP_220228494.1">
    <property type="nucleotide sequence ID" value="NZ_JAICBX010000002.1"/>
</dbReference>
<dbReference type="PANTHER" id="PTHR37823">
    <property type="entry name" value="CYTOCHROME C-553-LIKE"/>
    <property type="match status" value="1"/>
</dbReference>
<keyword evidence="9" id="KW-1185">Reference proteome</keyword>
<evidence type="ECO:0000256" key="5">
    <source>
        <dbReference type="ARBA" id="ARBA00023004"/>
    </source>
</evidence>